<keyword evidence="5 6" id="KW-0472">Membrane</keyword>
<feature type="transmembrane region" description="Helical" evidence="6">
    <location>
        <begin position="185"/>
        <end position="203"/>
    </location>
</feature>
<evidence type="ECO:0000256" key="4">
    <source>
        <dbReference type="ARBA" id="ARBA00022989"/>
    </source>
</evidence>
<dbReference type="InterPro" id="IPR002610">
    <property type="entry name" value="Peptidase_S54_rhomboid-like"/>
</dbReference>
<comment type="subcellular location">
    <subcellularLocation>
        <location evidence="1 6">Membrane</location>
        <topology evidence="1 6">Multi-pass membrane protein</topology>
    </subcellularLocation>
</comment>
<dbReference type="PANTHER" id="PTHR22936:SF75">
    <property type="entry name" value="RHOMBOID-LIKE PROTEIN 8"/>
    <property type="match status" value="1"/>
</dbReference>
<dbReference type="SUPFAM" id="SSF144091">
    <property type="entry name" value="Rhomboid-like"/>
    <property type="match status" value="1"/>
</dbReference>
<feature type="transmembrane region" description="Helical" evidence="6">
    <location>
        <begin position="215"/>
        <end position="235"/>
    </location>
</feature>
<evidence type="ECO:0000256" key="6">
    <source>
        <dbReference type="RuleBase" id="RU362115"/>
    </source>
</evidence>
<comment type="catalytic activity">
    <reaction evidence="6">
        <text>Cleaves type-1 transmembrane domains using a catalytic dyad composed of serine and histidine that are contributed by different transmembrane domains.</text>
        <dbReference type="EC" id="3.4.21.105"/>
    </reaction>
</comment>
<comment type="similarity">
    <text evidence="2 6">Belongs to the peptidase S54 family.</text>
</comment>
<dbReference type="EMBL" id="JAUIZM010000008">
    <property type="protein sequence ID" value="KAK1371874.1"/>
    <property type="molecule type" value="Genomic_DNA"/>
</dbReference>
<keyword evidence="6" id="KW-0720">Serine protease</keyword>
<feature type="transmembrane region" description="Helical" evidence="6">
    <location>
        <begin position="128"/>
        <end position="149"/>
    </location>
</feature>
<keyword evidence="6" id="KW-0645">Protease</keyword>
<comment type="caution">
    <text evidence="8">The sequence shown here is derived from an EMBL/GenBank/DDBJ whole genome shotgun (WGS) entry which is preliminary data.</text>
</comment>
<comment type="function">
    <text evidence="6">Serine protease involved in intramembrane proteolysis.</text>
</comment>
<evidence type="ECO:0000256" key="3">
    <source>
        <dbReference type="ARBA" id="ARBA00022692"/>
    </source>
</evidence>
<dbReference type="InterPro" id="IPR022764">
    <property type="entry name" value="Peptidase_S54_rhomboid_dom"/>
</dbReference>
<evidence type="ECO:0000313" key="9">
    <source>
        <dbReference type="Proteomes" id="UP001237642"/>
    </source>
</evidence>
<dbReference type="Proteomes" id="UP001237642">
    <property type="component" value="Unassembled WGS sequence"/>
</dbReference>
<reference evidence="8" key="1">
    <citation type="submission" date="2023-02" db="EMBL/GenBank/DDBJ databases">
        <title>Genome of toxic invasive species Heracleum sosnowskyi carries increased number of genes despite the absence of recent whole-genome duplications.</title>
        <authorList>
            <person name="Schelkunov M."/>
            <person name="Shtratnikova V."/>
            <person name="Makarenko M."/>
            <person name="Klepikova A."/>
            <person name="Omelchenko D."/>
            <person name="Novikova G."/>
            <person name="Obukhova E."/>
            <person name="Bogdanov V."/>
            <person name="Penin A."/>
            <person name="Logacheva M."/>
        </authorList>
    </citation>
    <scope>NUCLEOTIDE SEQUENCE</scope>
    <source>
        <strain evidence="8">Hsosn_3</strain>
        <tissue evidence="8">Leaf</tissue>
    </source>
</reference>
<feature type="transmembrane region" description="Helical" evidence="6">
    <location>
        <begin position="241"/>
        <end position="257"/>
    </location>
</feature>
<dbReference type="PANTHER" id="PTHR22936">
    <property type="entry name" value="RHOMBOID-RELATED"/>
    <property type="match status" value="1"/>
</dbReference>
<feature type="transmembrane region" description="Helical" evidence="6">
    <location>
        <begin position="161"/>
        <end position="179"/>
    </location>
</feature>
<proteinExistence type="inferred from homology"/>
<keyword evidence="6" id="KW-0378">Hydrolase</keyword>
<evidence type="ECO:0000256" key="2">
    <source>
        <dbReference type="ARBA" id="ARBA00009045"/>
    </source>
</evidence>
<keyword evidence="4 6" id="KW-1133">Transmembrane helix</keyword>
<keyword evidence="9" id="KW-1185">Reference proteome</keyword>
<accession>A0AAD8HR40</accession>
<feature type="domain" description="Peptidase S54 rhomboid" evidence="7">
    <location>
        <begin position="120"/>
        <end position="255"/>
    </location>
</feature>
<sequence length="382" mass="43013">MTTSPIAITLPLPSQQPRFSIDVDDTVPAKRLRVPFFKSLRHRKENAWIISLFVFLQVIVFASTMFINNCWHNSHRDCAFQSLGRFSFQPLRENLLLGPSASTLDEMGALRTTLLVKDHGAWRFFTSVWLHSGVFHLIINLISVLFVGLHLEQEFGPLRIGVIYLLSAITGSMVAALFLQDKPTVTSSGALFGLLGTMLSALIQNWKIYSKKSEAFGIFYLILVINILLGLLPYINNFSNIGGFLGGFLLGFVLLFKPDLRKMSQSKAGLFEYEVKHSFQFRQRLDRPVLRIVSLAIFSLLLAGLTLAYLHGINMNKSCPSCQYMDCIPSNWWTCSGEQMLCETMVNEGRLTLTCDGSDKFKVFPFNLSQARINDVCNLICS</sequence>
<protein>
    <recommendedName>
        <fullName evidence="6">RHOMBOID-like protein</fullName>
        <ecNumber evidence="6">3.4.21.105</ecNumber>
    </recommendedName>
</protein>
<evidence type="ECO:0000259" key="7">
    <source>
        <dbReference type="Pfam" id="PF01694"/>
    </source>
</evidence>
<reference evidence="8" key="2">
    <citation type="submission" date="2023-05" db="EMBL/GenBank/DDBJ databases">
        <authorList>
            <person name="Schelkunov M.I."/>
        </authorList>
    </citation>
    <scope>NUCLEOTIDE SEQUENCE</scope>
    <source>
        <strain evidence="8">Hsosn_3</strain>
        <tissue evidence="8">Leaf</tissue>
    </source>
</reference>
<dbReference type="InterPro" id="IPR035952">
    <property type="entry name" value="Rhomboid-like_sf"/>
</dbReference>
<organism evidence="8 9">
    <name type="scientific">Heracleum sosnowskyi</name>
    <dbReference type="NCBI Taxonomy" id="360622"/>
    <lineage>
        <taxon>Eukaryota</taxon>
        <taxon>Viridiplantae</taxon>
        <taxon>Streptophyta</taxon>
        <taxon>Embryophyta</taxon>
        <taxon>Tracheophyta</taxon>
        <taxon>Spermatophyta</taxon>
        <taxon>Magnoliopsida</taxon>
        <taxon>eudicotyledons</taxon>
        <taxon>Gunneridae</taxon>
        <taxon>Pentapetalae</taxon>
        <taxon>asterids</taxon>
        <taxon>campanulids</taxon>
        <taxon>Apiales</taxon>
        <taxon>Apiaceae</taxon>
        <taxon>Apioideae</taxon>
        <taxon>apioid superclade</taxon>
        <taxon>Tordylieae</taxon>
        <taxon>Tordyliinae</taxon>
        <taxon>Heracleum</taxon>
    </lineage>
</organism>
<evidence type="ECO:0000256" key="1">
    <source>
        <dbReference type="ARBA" id="ARBA00004141"/>
    </source>
</evidence>
<keyword evidence="3 6" id="KW-0812">Transmembrane</keyword>
<name>A0AAD8HR40_9APIA</name>
<dbReference type="Pfam" id="PF01694">
    <property type="entry name" value="Rhomboid"/>
    <property type="match status" value="1"/>
</dbReference>
<dbReference type="GO" id="GO:0016020">
    <property type="term" value="C:membrane"/>
    <property type="evidence" value="ECO:0007669"/>
    <property type="project" value="UniProtKB-SubCell"/>
</dbReference>
<dbReference type="EC" id="3.4.21.105" evidence="6"/>
<dbReference type="GO" id="GO:0006508">
    <property type="term" value="P:proteolysis"/>
    <property type="evidence" value="ECO:0007669"/>
    <property type="project" value="UniProtKB-KW"/>
</dbReference>
<dbReference type="Gene3D" id="1.20.1540.10">
    <property type="entry name" value="Rhomboid-like"/>
    <property type="match status" value="1"/>
</dbReference>
<gene>
    <name evidence="8" type="ORF">POM88_037966</name>
</gene>
<evidence type="ECO:0000313" key="8">
    <source>
        <dbReference type="EMBL" id="KAK1371874.1"/>
    </source>
</evidence>
<evidence type="ECO:0000256" key="5">
    <source>
        <dbReference type="ARBA" id="ARBA00023136"/>
    </source>
</evidence>
<dbReference type="GO" id="GO:0004252">
    <property type="term" value="F:serine-type endopeptidase activity"/>
    <property type="evidence" value="ECO:0007669"/>
    <property type="project" value="InterPro"/>
</dbReference>
<feature type="transmembrane region" description="Helical" evidence="6">
    <location>
        <begin position="289"/>
        <end position="310"/>
    </location>
</feature>
<feature type="transmembrane region" description="Helical" evidence="6">
    <location>
        <begin position="47"/>
        <end position="67"/>
    </location>
</feature>
<dbReference type="AlphaFoldDB" id="A0AAD8HR40"/>